<keyword evidence="8" id="KW-1185">Reference proteome</keyword>
<dbReference type="Gene3D" id="1.20.1250.20">
    <property type="entry name" value="MFS general substrate transporter like domains"/>
    <property type="match status" value="1"/>
</dbReference>
<dbReference type="Proteomes" id="UP000251995">
    <property type="component" value="Chromosome"/>
</dbReference>
<feature type="transmembrane region" description="Helical" evidence="5">
    <location>
        <begin position="106"/>
        <end position="128"/>
    </location>
</feature>
<dbReference type="AlphaFoldDB" id="A0A344UWH8"/>
<evidence type="ECO:0000256" key="1">
    <source>
        <dbReference type="ARBA" id="ARBA00004651"/>
    </source>
</evidence>
<feature type="transmembrane region" description="Helical" evidence="5">
    <location>
        <begin position="140"/>
        <end position="158"/>
    </location>
</feature>
<evidence type="ECO:0000256" key="2">
    <source>
        <dbReference type="ARBA" id="ARBA00022692"/>
    </source>
</evidence>
<dbReference type="PANTHER" id="PTHR42910">
    <property type="entry name" value="TRANSPORTER SCO4007-RELATED"/>
    <property type="match status" value="1"/>
</dbReference>
<dbReference type="CDD" id="cd17324">
    <property type="entry name" value="MFS_NepI_like"/>
    <property type="match status" value="1"/>
</dbReference>
<dbReference type="Pfam" id="PF07690">
    <property type="entry name" value="MFS_1"/>
    <property type="match status" value="1"/>
</dbReference>
<feature type="transmembrane region" description="Helical" evidence="5">
    <location>
        <begin position="307"/>
        <end position="332"/>
    </location>
</feature>
<feature type="transmembrane region" description="Helical" evidence="5">
    <location>
        <begin position="170"/>
        <end position="190"/>
    </location>
</feature>
<evidence type="ECO:0000256" key="3">
    <source>
        <dbReference type="ARBA" id="ARBA00022989"/>
    </source>
</evidence>
<feature type="transmembrane region" description="Helical" evidence="5">
    <location>
        <begin position="250"/>
        <end position="272"/>
    </location>
</feature>
<keyword evidence="3 5" id="KW-1133">Transmembrane helix</keyword>
<dbReference type="EMBL" id="CP025198">
    <property type="protein sequence ID" value="AXE39626.1"/>
    <property type="molecule type" value="Genomic_DNA"/>
</dbReference>
<evidence type="ECO:0000259" key="6">
    <source>
        <dbReference type="PROSITE" id="PS50850"/>
    </source>
</evidence>
<feature type="transmembrane region" description="Helical" evidence="5">
    <location>
        <begin position="222"/>
        <end position="244"/>
    </location>
</feature>
<feature type="transmembrane region" description="Helical" evidence="5">
    <location>
        <begin position="284"/>
        <end position="301"/>
    </location>
</feature>
<feature type="transmembrane region" description="Helical" evidence="5">
    <location>
        <begin position="46"/>
        <end position="71"/>
    </location>
</feature>
<feature type="transmembrane region" description="Helical" evidence="5">
    <location>
        <begin position="344"/>
        <end position="364"/>
    </location>
</feature>
<dbReference type="SUPFAM" id="SSF103473">
    <property type="entry name" value="MFS general substrate transporter"/>
    <property type="match status" value="1"/>
</dbReference>
<dbReference type="KEGG" id="acij:JS278_02488"/>
<gene>
    <name evidence="7" type="primary">ynfM_1</name>
    <name evidence="7" type="ORF">JS278_02488</name>
</gene>
<dbReference type="PROSITE" id="PS50850">
    <property type="entry name" value="MFS"/>
    <property type="match status" value="1"/>
</dbReference>
<name>A0A344UWH8_9ACTN</name>
<proteinExistence type="predicted"/>
<dbReference type="InterPro" id="IPR036259">
    <property type="entry name" value="MFS_trans_sf"/>
</dbReference>
<accession>A0A344UWH8</accession>
<organism evidence="7 8">
    <name type="scientific">Acidipropionibacterium virtanenii</name>
    <dbReference type="NCBI Taxonomy" id="2057246"/>
    <lineage>
        <taxon>Bacteria</taxon>
        <taxon>Bacillati</taxon>
        <taxon>Actinomycetota</taxon>
        <taxon>Actinomycetes</taxon>
        <taxon>Propionibacteriales</taxon>
        <taxon>Propionibacteriaceae</taxon>
        <taxon>Acidipropionibacterium</taxon>
    </lineage>
</organism>
<comment type="subcellular location">
    <subcellularLocation>
        <location evidence="1">Cell membrane</location>
        <topology evidence="1">Multi-pass membrane protein</topology>
    </subcellularLocation>
</comment>
<evidence type="ECO:0000313" key="7">
    <source>
        <dbReference type="EMBL" id="AXE39626.1"/>
    </source>
</evidence>
<feature type="domain" description="Major facilitator superfamily (MFS) profile" evidence="6">
    <location>
        <begin position="1"/>
        <end position="397"/>
    </location>
</feature>
<dbReference type="InterPro" id="IPR011701">
    <property type="entry name" value="MFS"/>
</dbReference>
<reference evidence="7 8" key="1">
    <citation type="submission" date="2017-12" db="EMBL/GenBank/DDBJ databases">
        <title>The whole genome sequence of the Acidipropionibacterium virtanenii sp. nov. type strain JS278.</title>
        <authorList>
            <person name="Laine P."/>
            <person name="Deptula P."/>
            <person name="Varmanen P."/>
            <person name="Auvinen P."/>
        </authorList>
    </citation>
    <scope>NUCLEOTIDE SEQUENCE [LARGE SCALE GENOMIC DNA]</scope>
    <source>
        <strain evidence="7 8">JS278</strain>
    </source>
</reference>
<dbReference type="GO" id="GO:0005886">
    <property type="term" value="C:plasma membrane"/>
    <property type="evidence" value="ECO:0007669"/>
    <property type="project" value="UniProtKB-SubCell"/>
</dbReference>
<evidence type="ECO:0000313" key="8">
    <source>
        <dbReference type="Proteomes" id="UP000251995"/>
    </source>
</evidence>
<feature type="transmembrane region" description="Helical" evidence="5">
    <location>
        <begin position="83"/>
        <end position="100"/>
    </location>
</feature>
<keyword evidence="2 5" id="KW-0812">Transmembrane</keyword>
<keyword evidence="4 5" id="KW-0472">Membrane</keyword>
<protein>
    <submittedName>
        <fullName evidence="7">Inner membrane transport protein YnfM</fullName>
    </submittedName>
</protein>
<sequence length="400" mass="41346">MVSAQEQPGGRGLSHSLLLLMATATGLCVGGNYLNQPLLDEISRHFGVPVATAATSVTVAQFAYALGLVLFVPLGDMVNRRKLAVTLLVLSAAGLLTAAVSTTFTVMMIGTAVGSLFSVAAQVLVPFASELAAPGRGGSAVGTMMTGLLVGILVARAVSGMLSMVGGWKTAYWVLGVLLVAMAAALWRALPDVPVPETFSLTRVPASMAKAWTRYPKVRSRAVISALLFASMSACFATMTPLLAGPPHDLGPGVIGLLGLLGVVGAFAAGPVGRLADRGLGNRAVASGLAILAAGWLAMWFGTWSVVMFGIGFILVDLGLQSAHVTNMNVVYAQEPTLRSRLNSLYMTTYFIGGSVGSAVAVGLWSRFGWHGVVIAALAFVAAAGVVFALELLRDRRSTV</sequence>
<feature type="transmembrane region" description="Helical" evidence="5">
    <location>
        <begin position="12"/>
        <end position="34"/>
    </location>
</feature>
<feature type="transmembrane region" description="Helical" evidence="5">
    <location>
        <begin position="370"/>
        <end position="393"/>
    </location>
</feature>
<dbReference type="InterPro" id="IPR020846">
    <property type="entry name" value="MFS_dom"/>
</dbReference>
<evidence type="ECO:0000256" key="4">
    <source>
        <dbReference type="ARBA" id="ARBA00023136"/>
    </source>
</evidence>
<evidence type="ECO:0000256" key="5">
    <source>
        <dbReference type="SAM" id="Phobius"/>
    </source>
</evidence>
<dbReference type="PANTHER" id="PTHR42910:SF1">
    <property type="entry name" value="MAJOR FACILITATOR SUPERFAMILY (MFS) PROFILE DOMAIN-CONTAINING PROTEIN"/>
    <property type="match status" value="1"/>
</dbReference>
<dbReference type="GO" id="GO:0022857">
    <property type="term" value="F:transmembrane transporter activity"/>
    <property type="evidence" value="ECO:0007669"/>
    <property type="project" value="InterPro"/>
</dbReference>